<dbReference type="Proteomes" id="UP000652761">
    <property type="component" value="Unassembled WGS sequence"/>
</dbReference>
<organism evidence="2 3">
    <name type="scientific">Colocasia esculenta</name>
    <name type="common">Wild taro</name>
    <name type="synonym">Arum esculentum</name>
    <dbReference type="NCBI Taxonomy" id="4460"/>
    <lineage>
        <taxon>Eukaryota</taxon>
        <taxon>Viridiplantae</taxon>
        <taxon>Streptophyta</taxon>
        <taxon>Embryophyta</taxon>
        <taxon>Tracheophyta</taxon>
        <taxon>Spermatophyta</taxon>
        <taxon>Magnoliopsida</taxon>
        <taxon>Liliopsida</taxon>
        <taxon>Araceae</taxon>
        <taxon>Aroideae</taxon>
        <taxon>Colocasieae</taxon>
        <taxon>Colocasia</taxon>
    </lineage>
</organism>
<feature type="non-terminal residue" evidence="2">
    <location>
        <position position="1"/>
    </location>
</feature>
<sequence>FLWNVEHFVSIYTVSLDVDKLFVVYSFCRTSESLFKTSALVPTTRGTSSTASASSCVAETPSWGWGTGRQDPSRGAKERRIELGHKWNVGVMGGYDVDDLPMGPYSIDG</sequence>
<evidence type="ECO:0000313" key="2">
    <source>
        <dbReference type="EMBL" id="MQM22566.1"/>
    </source>
</evidence>
<feature type="region of interest" description="Disordered" evidence="1">
    <location>
        <begin position="58"/>
        <end position="77"/>
    </location>
</feature>
<keyword evidence="3" id="KW-1185">Reference proteome</keyword>
<comment type="caution">
    <text evidence="2">The sequence shown here is derived from an EMBL/GenBank/DDBJ whole genome shotgun (WGS) entry which is preliminary data.</text>
</comment>
<dbReference type="EMBL" id="NMUH01013248">
    <property type="protein sequence ID" value="MQM22566.1"/>
    <property type="molecule type" value="Genomic_DNA"/>
</dbReference>
<gene>
    <name evidence="2" type="ORF">Taro_055620</name>
</gene>
<accession>A0A843XTH1</accession>
<protein>
    <submittedName>
        <fullName evidence="2">Uncharacterized protein</fullName>
    </submittedName>
</protein>
<evidence type="ECO:0000256" key="1">
    <source>
        <dbReference type="SAM" id="MobiDB-lite"/>
    </source>
</evidence>
<evidence type="ECO:0000313" key="3">
    <source>
        <dbReference type="Proteomes" id="UP000652761"/>
    </source>
</evidence>
<proteinExistence type="predicted"/>
<dbReference type="AlphaFoldDB" id="A0A843XTH1"/>
<reference evidence="2" key="1">
    <citation type="submission" date="2017-07" db="EMBL/GenBank/DDBJ databases">
        <title>Taro Niue Genome Assembly and Annotation.</title>
        <authorList>
            <person name="Atibalentja N."/>
            <person name="Keating K."/>
            <person name="Fields C.J."/>
        </authorList>
    </citation>
    <scope>NUCLEOTIDE SEQUENCE</scope>
    <source>
        <strain evidence="2">Niue_2</strain>
        <tissue evidence="2">Leaf</tissue>
    </source>
</reference>
<name>A0A843XTH1_COLES</name>